<dbReference type="Proteomes" id="UP001607303">
    <property type="component" value="Unassembled WGS sequence"/>
</dbReference>
<evidence type="ECO:0000313" key="2">
    <source>
        <dbReference type="EMBL" id="KAL2736132.1"/>
    </source>
</evidence>
<gene>
    <name evidence="2" type="ORF">V1477_012641</name>
</gene>
<evidence type="ECO:0000313" key="3">
    <source>
        <dbReference type="Proteomes" id="UP001607303"/>
    </source>
</evidence>
<feature type="compositionally biased region" description="Polar residues" evidence="1">
    <location>
        <begin position="61"/>
        <end position="70"/>
    </location>
</feature>
<organism evidence="2 3">
    <name type="scientific">Vespula maculifrons</name>
    <name type="common">Eastern yellow jacket</name>
    <name type="synonym">Wasp</name>
    <dbReference type="NCBI Taxonomy" id="7453"/>
    <lineage>
        <taxon>Eukaryota</taxon>
        <taxon>Metazoa</taxon>
        <taxon>Ecdysozoa</taxon>
        <taxon>Arthropoda</taxon>
        <taxon>Hexapoda</taxon>
        <taxon>Insecta</taxon>
        <taxon>Pterygota</taxon>
        <taxon>Neoptera</taxon>
        <taxon>Endopterygota</taxon>
        <taxon>Hymenoptera</taxon>
        <taxon>Apocrita</taxon>
        <taxon>Aculeata</taxon>
        <taxon>Vespoidea</taxon>
        <taxon>Vespidae</taxon>
        <taxon>Vespinae</taxon>
        <taxon>Vespula</taxon>
    </lineage>
</organism>
<dbReference type="AlphaFoldDB" id="A0ABD2BTN2"/>
<feature type="region of interest" description="Disordered" evidence="1">
    <location>
        <begin position="1"/>
        <end position="70"/>
    </location>
</feature>
<comment type="caution">
    <text evidence="2">The sequence shown here is derived from an EMBL/GenBank/DDBJ whole genome shotgun (WGS) entry which is preliminary data.</text>
</comment>
<evidence type="ECO:0000256" key="1">
    <source>
        <dbReference type="SAM" id="MobiDB-lite"/>
    </source>
</evidence>
<dbReference type="EMBL" id="JAYRBN010000066">
    <property type="protein sequence ID" value="KAL2736132.1"/>
    <property type="molecule type" value="Genomic_DNA"/>
</dbReference>
<protein>
    <submittedName>
        <fullName evidence="2">Uncharacterized protein</fullName>
    </submittedName>
</protein>
<keyword evidence="3" id="KW-1185">Reference proteome</keyword>
<name>A0ABD2BTN2_VESMC</name>
<proteinExistence type="predicted"/>
<reference evidence="2 3" key="1">
    <citation type="journal article" date="2024" name="Ann. Entomol. Soc. Am.">
        <title>Genomic analyses of the southern and eastern yellowjacket wasps (Hymenoptera: Vespidae) reveal evolutionary signatures of social life.</title>
        <authorList>
            <person name="Catto M.A."/>
            <person name="Caine P.B."/>
            <person name="Orr S.E."/>
            <person name="Hunt B.G."/>
            <person name="Goodisman M.A.D."/>
        </authorList>
    </citation>
    <scope>NUCLEOTIDE SEQUENCE [LARGE SCALE GENOMIC DNA]</scope>
    <source>
        <strain evidence="2">232</strain>
        <tissue evidence="2">Head and thorax</tissue>
    </source>
</reference>
<feature type="compositionally biased region" description="Basic and acidic residues" evidence="1">
    <location>
        <begin position="9"/>
        <end position="60"/>
    </location>
</feature>
<sequence>MEMEEKEEEKEKKEVEVEMEVKEKVEEKGKELDSVKEEEARGHIRQRNENRLSDLSERRQTLTVNLSFQD</sequence>
<accession>A0ABD2BTN2</accession>